<sequence>MVCILTTTERSGTISAAAIFVKGKIASFKSDSRIQLFHNSTALSRVNSLRSVLNQCIPLTVTCILSSPSEQLPH</sequence>
<proteinExistence type="predicted"/>
<evidence type="ECO:0000313" key="1">
    <source>
        <dbReference type="EMBL" id="EYC00944.1"/>
    </source>
</evidence>
<accession>A0A016TD94</accession>
<keyword evidence="2" id="KW-1185">Reference proteome</keyword>
<name>A0A016TD94_9BILA</name>
<protein>
    <submittedName>
        <fullName evidence="1">Uncharacterized protein</fullName>
    </submittedName>
</protein>
<comment type="caution">
    <text evidence="1">The sequence shown here is derived from an EMBL/GenBank/DDBJ whole genome shotgun (WGS) entry which is preliminary data.</text>
</comment>
<evidence type="ECO:0000313" key="2">
    <source>
        <dbReference type="Proteomes" id="UP000024635"/>
    </source>
</evidence>
<dbReference type="EMBL" id="JARK01001447">
    <property type="protein sequence ID" value="EYC00944.1"/>
    <property type="molecule type" value="Genomic_DNA"/>
</dbReference>
<organism evidence="1 2">
    <name type="scientific">Ancylostoma ceylanicum</name>
    <dbReference type="NCBI Taxonomy" id="53326"/>
    <lineage>
        <taxon>Eukaryota</taxon>
        <taxon>Metazoa</taxon>
        <taxon>Ecdysozoa</taxon>
        <taxon>Nematoda</taxon>
        <taxon>Chromadorea</taxon>
        <taxon>Rhabditida</taxon>
        <taxon>Rhabditina</taxon>
        <taxon>Rhabditomorpha</taxon>
        <taxon>Strongyloidea</taxon>
        <taxon>Ancylostomatidae</taxon>
        <taxon>Ancylostomatinae</taxon>
        <taxon>Ancylostoma</taxon>
    </lineage>
</organism>
<gene>
    <name evidence="1" type="primary">Acey_s0111.g210</name>
    <name evidence="1" type="ORF">Y032_0111g210</name>
</gene>
<dbReference type="Proteomes" id="UP000024635">
    <property type="component" value="Unassembled WGS sequence"/>
</dbReference>
<dbReference type="AlphaFoldDB" id="A0A016TD94"/>
<reference evidence="2" key="1">
    <citation type="journal article" date="2015" name="Nat. Genet.">
        <title>The genome and transcriptome of the zoonotic hookworm Ancylostoma ceylanicum identify infection-specific gene families.</title>
        <authorList>
            <person name="Schwarz E.M."/>
            <person name="Hu Y."/>
            <person name="Antoshechkin I."/>
            <person name="Miller M.M."/>
            <person name="Sternberg P.W."/>
            <person name="Aroian R.V."/>
        </authorList>
    </citation>
    <scope>NUCLEOTIDE SEQUENCE</scope>
    <source>
        <strain evidence="2">HY135</strain>
    </source>
</reference>